<evidence type="ECO:0000313" key="3">
    <source>
        <dbReference type="EMBL" id="NYE05940.1"/>
    </source>
</evidence>
<proteinExistence type="predicted"/>
<evidence type="ECO:0000313" key="4">
    <source>
        <dbReference type="Proteomes" id="UP000548423"/>
    </source>
</evidence>
<name>A0A852TAZ0_9BACI</name>
<feature type="coiled-coil region" evidence="1">
    <location>
        <begin position="8"/>
        <end position="56"/>
    </location>
</feature>
<reference evidence="4" key="1">
    <citation type="submission" date="2020-07" db="EMBL/GenBank/DDBJ databases">
        <authorList>
            <person name="Partida-Martinez L."/>
            <person name="Huntemann M."/>
            <person name="Clum A."/>
            <person name="Wang J."/>
            <person name="Palaniappan K."/>
            <person name="Ritter S."/>
            <person name="Chen I.-M."/>
            <person name="Stamatis D."/>
            <person name="Reddy T."/>
            <person name="O'Malley R."/>
            <person name="Daum C."/>
            <person name="Shapiro N."/>
            <person name="Ivanova N."/>
            <person name="Kyrpides N."/>
            <person name="Woyke T."/>
        </authorList>
    </citation>
    <scope>NUCLEOTIDE SEQUENCE [LARGE SCALE GENOMIC DNA]</scope>
    <source>
        <strain evidence="4">AT2.8</strain>
    </source>
</reference>
<dbReference type="GO" id="GO:0016787">
    <property type="term" value="F:hydrolase activity"/>
    <property type="evidence" value="ECO:0007669"/>
    <property type="project" value="UniProtKB-KW"/>
</dbReference>
<organism evidence="3 4">
    <name type="scientific">Neobacillus niacini</name>
    <dbReference type="NCBI Taxonomy" id="86668"/>
    <lineage>
        <taxon>Bacteria</taxon>
        <taxon>Bacillati</taxon>
        <taxon>Bacillota</taxon>
        <taxon>Bacilli</taxon>
        <taxon>Bacillales</taxon>
        <taxon>Bacillaceae</taxon>
        <taxon>Neobacillus</taxon>
    </lineage>
</organism>
<sequence length="91" mass="10745">MTHHDDVAASLEQLLESLIKMVGRANKNNDNLQNKITEINENLNNQKKRISQLEWIMKGQLKERDWSPIRTYPTHHHTQTPSEIHDHISHF</sequence>
<dbReference type="AlphaFoldDB" id="A0A852TAZ0"/>
<dbReference type="Proteomes" id="UP000548423">
    <property type="component" value="Unassembled WGS sequence"/>
</dbReference>
<evidence type="ECO:0000256" key="2">
    <source>
        <dbReference type="SAM" id="MobiDB-lite"/>
    </source>
</evidence>
<feature type="region of interest" description="Disordered" evidence="2">
    <location>
        <begin position="72"/>
        <end position="91"/>
    </location>
</feature>
<keyword evidence="1" id="KW-0175">Coiled coil</keyword>
<accession>A0A852TAZ0</accession>
<reference evidence="4" key="2">
    <citation type="submission" date="2020-08" db="EMBL/GenBank/DDBJ databases">
        <title>The Agave Microbiome: Exploring the role of microbial communities in plant adaptations to desert environments.</title>
        <authorList>
            <person name="Partida-Martinez L.P."/>
        </authorList>
    </citation>
    <scope>NUCLEOTIDE SEQUENCE [LARGE SCALE GENOMIC DNA]</scope>
    <source>
        <strain evidence="4">AT2.8</strain>
    </source>
</reference>
<evidence type="ECO:0000256" key="1">
    <source>
        <dbReference type="SAM" id="Coils"/>
    </source>
</evidence>
<comment type="caution">
    <text evidence="3">The sequence shown here is derived from an EMBL/GenBank/DDBJ whole genome shotgun (WGS) entry which is preliminary data.</text>
</comment>
<gene>
    <name evidence="3" type="ORF">F4694_002715</name>
</gene>
<dbReference type="EMBL" id="JACCBX010000005">
    <property type="protein sequence ID" value="NYE05940.1"/>
    <property type="molecule type" value="Genomic_DNA"/>
</dbReference>
<protein>
    <submittedName>
        <fullName evidence="3">Peptidoglycan hydrolase CwlO-like protein</fullName>
    </submittedName>
</protein>